<keyword evidence="1" id="KW-0732">Signal</keyword>
<organism evidence="2 3">
    <name type="scientific">Nocardioides albus</name>
    <dbReference type="NCBI Taxonomy" id="1841"/>
    <lineage>
        <taxon>Bacteria</taxon>
        <taxon>Bacillati</taxon>
        <taxon>Actinomycetota</taxon>
        <taxon>Actinomycetes</taxon>
        <taxon>Propionibacteriales</taxon>
        <taxon>Nocardioidaceae</taxon>
        <taxon>Nocardioides</taxon>
    </lineage>
</organism>
<sequence length="66" mass="6717">MKSRKRMLALGVAAGLMGAGAALASTASAGISAEQKEQPVVVQAEQKEQPVVGNLAESHVDLNLGM</sequence>
<dbReference type="PROSITE" id="PS51318">
    <property type="entry name" value="TAT"/>
    <property type="match status" value="1"/>
</dbReference>
<evidence type="ECO:0000313" key="2">
    <source>
        <dbReference type="EMBL" id="MBB3091791.1"/>
    </source>
</evidence>
<reference evidence="2 3" key="1">
    <citation type="submission" date="2020-08" db="EMBL/GenBank/DDBJ databases">
        <title>Genomic Encyclopedia of Type Strains, Phase III (KMG-III): the genomes of soil and plant-associated and newly described type strains.</title>
        <authorList>
            <person name="Whitman W."/>
        </authorList>
    </citation>
    <scope>NUCLEOTIDE SEQUENCE [LARGE SCALE GENOMIC DNA]</scope>
    <source>
        <strain evidence="2 3">CECT 3302</strain>
    </source>
</reference>
<feature type="chain" id="PRO_5031345459" evidence="1">
    <location>
        <begin position="25"/>
        <end position="66"/>
    </location>
</feature>
<evidence type="ECO:0000256" key="1">
    <source>
        <dbReference type="SAM" id="SignalP"/>
    </source>
</evidence>
<gene>
    <name evidence="2" type="ORF">FHS12_004767</name>
</gene>
<protein>
    <submittedName>
        <fullName evidence="2">Uncharacterized protein</fullName>
    </submittedName>
</protein>
<comment type="caution">
    <text evidence="2">The sequence shown here is derived from an EMBL/GenBank/DDBJ whole genome shotgun (WGS) entry which is preliminary data.</text>
</comment>
<evidence type="ECO:0000313" key="3">
    <source>
        <dbReference type="Proteomes" id="UP000577707"/>
    </source>
</evidence>
<feature type="signal peptide" evidence="1">
    <location>
        <begin position="1"/>
        <end position="24"/>
    </location>
</feature>
<dbReference type="RefSeq" id="WP_183550659.1">
    <property type="nucleotide sequence ID" value="NZ_BMQT01000007.1"/>
</dbReference>
<name>A0A7W5A8X4_9ACTN</name>
<accession>A0A7W5A8X4</accession>
<dbReference type="AlphaFoldDB" id="A0A7W5A8X4"/>
<dbReference type="EMBL" id="JACHXG010000013">
    <property type="protein sequence ID" value="MBB3091791.1"/>
    <property type="molecule type" value="Genomic_DNA"/>
</dbReference>
<dbReference type="Proteomes" id="UP000577707">
    <property type="component" value="Unassembled WGS sequence"/>
</dbReference>
<keyword evidence="3" id="KW-1185">Reference proteome</keyword>
<dbReference type="InterPro" id="IPR006311">
    <property type="entry name" value="TAT_signal"/>
</dbReference>
<proteinExistence type="predicted"/>